<evidence type="ECO:0000313" key="1">
    <source>
        <dbReference type="EMBL" id="KAK6798621.1"/>
    </source>
</evidence>
<proteinExistence type="predicted"/>
<dbReference type="Proteomes" id="UP001371456">
    <property type="component" value="Unassembled WGS sequence"/>
</dbReference>
<comment type="caution">
    <text evidence="1">The sequence shown here is derived from an EMBL/GenBank/DDBJ whole genome shotgun (WGS) entry which is preliminary data.</text>
</comment>
<name>A0AAN8U954_SOLBU</name>
<organism evidence="1 2">
    <name type="scientific">Solanum bulbocastanum</name>
    <name type="common">Wild potato</name>
    <dbReference type="NCBI Taxonomy" id="147425"/>
    <lineage>
        <taxon>Eukaryota</taxon>
        <taxon>Viridiplantae</taxon>
        <taxon>Streptophyta</taxon>
        <taxon>Embryophyta</taxon>
        <taxon>Tracheophyta</taxon>
        <taxon>Spermatophyta</taxon>
        <taxon>Magnoliopsida</taxon>
        <taxon>eudicotyledons</taxon>
        <taxon>Gunneridae</taxon>
        <taxon>Pentapetalae</taxon>
        <taxon>asterids</taxon>
        <taxon>lamiids</taxon>
        <taxon>Solanales</taxon>
        <taxon>Solanaceae</taxon>
        <taxon>Solanoideae</taxon>
        <taxon>Solaneae</taxon>
        <taxon>Solanum</taxon>
    </lineage>
</organism>
<reference evidence="1 2" key="1">
    <citation type="submission" date="2024-02" db="EMBL/GenBank/DDBJ databases">
        <title>de novo genome assembly of Solanum bulbocastanum strain 11H21.</title>
        <authorList>
            <person name="Hosaka A.J."/>
        </authorList>
    </citation>
    <scope>NUCLEOTIDE SEQUENCE [LARGE SCALE GENOMIC DNA]</scope>
    <source>
        <tissue evidence="1">Young leaves</tissue>
    </source>
</reference>
<keyword evidence="2" id="KW-1185">Reference proteome</keyword>
<gene>
    <name evidence="1" type="ORF">RDI58_006324</name>
</gene>
<accession>A0AAN8U954</accession>
<evidence type="ECO:0000313" key="2">
    <source>
        <dbReference type="Proteomes" id="UP001371456"/>
    </source>
</evidence>
<sequence>MMNFYFFQYEMQTGTGTANLKNQDSILNVTSDVLHFIGDSSVPDTIDKTCLESAKVLEQVMLEIGYQLLHNCANQSQNWG</sequence>
<dbReference type="AlphaFoldDB" id="A0AAN8U954"/>
<dbReference type="EMBL" id="JBANQN010000002">
    <property type="protein sequence ID" value="KAK6798621.1"/>
    <property type="molecule type" value="Genomic_DNA"/>
</dbReference>
<protein>
    <submittedName>
        <fullName evidence="1">Uncharacterized protein</fullName>
    </submittedName>
</protein>